<dbReference type="CDD" id="cd00707">
    <property type="entry name" value="Pancreat_lipase_like"/>
    <property type="match status" value="1"/>
</dbReference>
<sequence>MKLLVVIAAFVTICAASAIPAIPGDNSHYVEGVSRYIWMPDGEGVPHLVDLEEPADVSLLNDMSRNGANNQYWLFTRRNPTNHQLLVSGNSNSISNSNFIRGAPIKVIVHGWNSNGRSDVNTVITPALLQVENCNVIVVDWNRLANSNYITAANGVPGVGQHLGNFLTWLVGQTGTNWNNVHLIGFSLGAHVVGNAGRTTGSRPARVTGLDPAGPRWGNNNRALNRNDGQYVEAIHTDGGLLGIFDSIADADFYPNGGRNPQPGCWISSCSHSRAYELFAATVKYNRLQGRRCNNTNEAENNRCSGASFNMGNAQLNKRGSGIYGLQTARNYPY</sequence>
<dbReference type="InterPro" id="IPR000734">
    <property type="entry name" value="TAG_lipase"/>
</dbReference>
<reference evidence="7 8" key="1">
    <citation type="submission" date="2021-06" db="EMBL/GenBank/DDBJ databases">
        <title>A haploid diamondback moth (Plutella xylostella L.) genome assembly resolves 31 chromosomes and identifies a diamide resistance mutation.</title>
        <authorList>
            <person name="Ward C.M."/>
            <person name="Perry K.D."/>
            <person name="Baker G."/>
            <person name="Powis K."/>
            <person name="Heckel D.G."/>
            <person name="Baxter S.W."/>
        </authorList>
    </citation>
    <scope>NUCLEOTIDE SEQUENCE [LARGE SCALE GENOMIC DNA]</scope>
    <source>
        <strain evidence="7 8">LV</strain>
        <tissue evidence="7">Single pupa</tissue>
    </source>
</reference>
<organism evidence="7 8">
    <name type="scientific">Plutella xylostella</name>
    <name type="common">Diamondback moth</name>
    <name type="synonym">Plutella maculipennis</name>
    <dbReference type="NCBI Taxonomy" id="51655"/>
    <lineage>
        <taxon>Eukaryota</taxon>
        <taxon>Metazoa</taxon>
        <taxon>Ecdysozoa</taxon>
        <taxon>Arthropoda</taxon>
        <taxon>Hexapoda</taxon>
        <taxon>Insecta</taxon>
        <taxon>Pterygota</taxon>
        <taxon>Neoptera</taxon>
        <taxon>Endopterygota</taxon>
        <taxon>Lepidoptera</taxon>
        <taxon>Glossata</taxon>
        <taxon>Ditrysia</taxon>
        <taxon>Yponomeutoidea</taxon>
        <taxon>Plutellidae</taxon>
        <taxon>Plutella</taxon>
    </lineage>
</organism>
<keyword evidence="8" id="KW-1185">Reference proteome</keyword>
<evidence type="ECO:0000313" key="8">
    <source>
        <dbReference type="Proteomes" id="UP000823941"/>
    </source>
</evidence>
<feature type="chain" id="PRO_5047322959" description="Lipase domain-containing protein" evidence="5">
    <location>
        <begin position="17"/>
        <end position="334"/>
    </location>
</feature>
<comment type="caution">
    <text evidence="7">The sequence shown here is derived from an EMBL/GenBank/DDBJ whole genome shotgun (WGS) entry which is preliminary data.</text>
</comment>
<gene>
    <name evidence="7" type="ORF">JYU34_003710</name>
</gene>
<dbReference type="InterPro" id="IPR013818">
    <property type="entry name" value="Lipase"/>
</dbReference>
<protein>
    <recommendedName>
        <fullName evidence="6">Lipase domain-containing protein</fullName>
    </recommendedName>
</protein>
<evidence type="ECO:0000256" key="5">
    <source>
        <dbReference type="SAM" id="SignalP"/>
    </source>
</evidence>
<dbReference type="Gene3D" id="3.40.50.1820">
    <property type="entry name" value="alpha/beta hydrolase"/>
    <property type="match status" value="1"/>
</dbReference>
<dbReference type="Proteomes" id="UP000823941">
    <property type="component" value="Chromosome 5"/>
</dbReference>
<proteinExistence type="inferred from homology"/>
<dbReference type="PANTHER" id="PTHR11610">
    <property type="entry name" value="LIPASE"/>
    <property type="match status" value="1"/>
</dbReference>
<evidence type="ECO:0000256" key="4">
    <source>
        <dbReference type="RuleBase" id="RU004262"/>
    </source>
</evidence>
<dbReference type="InterPro" id="IPR029058">
    <property type="entry name" value="AB_hydrolase_fold"/>
</dbReference>
<dbReference type="Pfam" id="PF00151">
    <property type="entry name" value="Lipase"/>
    <property type="match status" value="1"/>
</dbReference>
<dbReference type="SUPFAM" id="SSF53474">
    <property type="entry name" value="alpha/beta-Hydrolases"/>
    <property type="match status" value="1"/>
</dbReference>
<evidence type="ECO:0000256" key="1">
    <source>
        <dbReference type="ARBA" id="ARBA00004613"/>
    </source>
</evidence>
<evidence type="ECO:0000256" key="2">
    <source>
        <dbReference type="ARBA" id="ARBA00010701"/>
    </source>
</evidence>
<evidence type="ECO:0000256" key="3">
    <source>
        <dbReference type="ARBA" id="ARBA00022525"/>
    </source>
</evidence>
<evidence type="ECO:0000313" key="7">
    <source>
        <dbReference type="EMBL" id="KAG7310879.1"/>
    </source>
</evidence>
<accession>A0ABQ7R0Q6</accession>
<dbReference type="InterPro" id="IPR033906">
    <property type="entry name" value="Lipase_N"/>
</dbReference>
<feature type="domain" description="Lipase" evidence="6">
    <location>
        <begin position="64"/>
        <end position="307"/>
    </location>
</feature>
<comment type="similarity">
    <text evidence="2 4">Belongs to the AB hydrolase superfamily. Lipase family.</text>
</comment>
<keyword evidence="5" id="KW-0732">Signal</keyword>
<evidence type="ECO:0000259" key="6">
    <source>
        <dbReference type="Pfam" id="PF00151"/>
    </source>
</evidence>
<dbReference type="PANTHER" id="PTHR11610:SF173">
    <property type="entry name" value="LIPASE DOMAIN-CONTAINING PROTEIN-RELATED"/>
    <property type="match status" value="1"/>
</dbReference>
<dbReference type="EMBL" id="JAHIBW010000005">
    <property type="protein sequence ID" value="KAG7310879.1"/>
    <property type="molecule type" value="Genomic_DNA"/>
</dbReference>
<feature type="signal peptide" evidence="5">
    <location>
        <begin position="1"/>
        <end position="16"/>
    </location>
</feature>
<comment type="subcellular location">
    <subcellularLocation>
        <location evidence="1">Secreted</location>
    </subcellularLocation>
</comment>
<name>A0ABQ7R0Q6_PLUXY</name>
<keyword evidence="3" id="KW-0964">Secreted</keyword>